<feature type="domain" description="N-acetyltransferase" evidence="2">
    <location>
        <begin position="31"/>
        <end position="200"/>
    </location>
</feature>
<keyword evidence="5" id="KW-1185">Reference proteome</keyword>
<dbReference type="SUPFAM" id="SSF55729">
    <property type="entry name" value="Acyl-CoA N-acyltransferases (Nat)"/>
    <property type="match status" value="1"/>
</dbReference>
<gene>
    <name evidence="3" type="ORF">CLG85_003510</name>
    <name evidence="4" type="ORF">CLG85_24375</name>
</gene>
<dbReference type="RefSeq" id="WP_095884432.1">
    <property type="nucleotide sequence ID" value="NZ_NTHN02000004.1"/>
</dbReference>
<dbReference type="EMBL" id="NTHN02000004">
    <property type="protein sequence ID" value="MCT4369457.1"/>
    <property type="molecule type" value="Genomic_DNA"/>
</dbReference>
<dbReference type="EMBL" id="NTHN01000593">
    <property type="protein sequence ID" value="PBD16661.1"/>
    <property type="molecule type" value="Genomic_DNA"/>
</dbReference>
<reference evidence="3" key="3">
    <citation type="submission" date="2024-05" db="EMBL/GenBank/DDBJ databases">
        <title>Yangia mangrovi SAOS 153D genome.</title>
        <authorList>
            <person name="Verma A."/>
            <person name="Pal Y."/>
            <person name="Sundharam S."/>
            <person name="Bisht B."/>
            <person name="Srinivasan K."/>
        </authorList>
    </citation>
    <scope>NUCLEOTIDE SEQUENCE</scope>
    <source>
        <strain evidence="3">SAOS 153D</strain>
    </source>
</reference>
<dbReference type="Gene3D" id="3.40.630.30">
    <property type="match status" value="1"/>
</dbReference>
<protein>
    <submittedName>
        <fullName evidence="4">GNAT family N-acetyltransferase</fullName>
    </submittedName>
</protein>
<organism evidence="4">
    <name type="scientific">Alloyangia mangrovi</name>
    <dbReference type="NCBI Taxonomy" id="1779329"/>
    <lineage>
        <taxon>Bacteria</taxon>
        <taxon>Pseudomonadati</taxon>
        <taxon>Pseudomonadota</taxon>
        <taxon>Alphaproteobacteria</taxon>
        <taxon>Rhodobacterales</taxon>
        <taxon>Roseobacteraceae</taxon>
        <taxon>Alloyangia</taxon>
    </lineage>
</organism>
<dbReference type="AlphaFoldDB" id="A0A2A3JN66"/>
<feature type="region of interest" description="Disordered" evidence="1">
    <location>
        <begin position="1"/>
        <end position="23"/>
    </location>
</feature>
<reference evidence="5" key="2">
    <citation type="submission" date="2023-07" db="EMBL/GenBank/DDBJ databases">
        <title>Yangia mangrovi SAOS 153D genome.</title>
        <authorList>
            <person name="Verma A."/>
            <person name="Pal Y."/>
            <person name="Sundharam S."/>
            <person name="Bisht B."/>
            <person name="Srinivasan K."/>
        </authorList>
    </citation>
    <scope>NUCLEOTIDE SEQUENCE [LARGE SCALE GENOMIC DNA]</scope>
    <source>
        <strain evidence="5">SAOS 153D</strain>
    </source>
</reference>
<dbReference type="Proteomes" id="UP000217448">
    <property type="component" value="Unassembled WGS sequence"/>
</dbReference>
<dbReference type="GO" id="GO:0016747">
    <property type="term" value="F:acyltransferase activity, transferring groups other than amino-acyl groups"/>
    <property type="evidence" value="ECO:0007669"/>
    <property type="project" value="InterPro"/>
</dbReference>
<evidence type="ECO:0000256" key="1">
    <source>
        <dbReference type="SAM" id="MobiDB-lite"/>
    </source>
</evidence>
<proteinExistence type="predicted"/>
<dbReference type="InterPro" id="IPR000182">
    <property type="entry name" value="GNAT_dom"/>
</dbReference>
<accession>A0A2A3JN66</accession>
<comment type="caution">
    <text evidence="4">The sequence shown here is derived from an EMBL/GenBank/DDBJ whole genome shotgun (WGS) entry which is preliminary data.</text>
</comment>
<dbReference type="InterPro" id="IPR016181">
    <property type="entry name" value="Acyl_CoA_acyltransferase"/>
</dbReference>
<evidence type="ECO:0000259" key="2">
    <source>
        <dbReference type="PROSITE" id="PS51186"/>
    </source>
</evidence>
<dbReference type="PROSITE" id="PS51186">
    <property type="entry name" value="GNAT"/>
    <property type="match status" value="1"/>
</dbReference>
<evidence type="ECO:0000313" key="5">
    <source>
        <dbReference type="Proteomes" id="UP000217448"/>
    </source>
</evidence>
<dbReference type="Pfam" id="PF13508">
    <property type="entry name" value="Acetyltransf_7"/>
    <property type="match status" value="1"/>
</dbReference>
<dbReference type="OrthoDB" id="7845888at2"/>
<name>A0A2A3JN66_9RHOB</name>
<evidence type="ECO:0000313" key="3">
    <source>
        <dbReference type="EMBL" id="MCT4369457.1"/>
    </source>
</evidence>
<sequence>MPYTDIARGSRTFTTPRKQSEERAEITRLENELRAFVAIALQHGMRDYCEIRHPELTRELEEGLERAGRRAEVKYAYVMERLAQVPGLMASTGETGERTYYRNSEENVAYIEHSLWSKRFILSGIWVAPTHRGKGVAHCILRQLVEAADEAELGIELHHEPFGEEGLDKPALEAFYNRHGFQHHELTPGAMFRIPRSPLDHHGRS</sequence>
<dbReference type="CDD" id="cd04301">
    <property type="entry name" value="NAT_SF"/>
    <property type="match status" value="1"/>
</dbReference>
<evidence type="ECO:0000313" key="4">
    <source>
        <dbReference type="EMBL" id="PBD16661.1"/>
    </source>
</evidence>
<reference evidence="4" key="1">
    <citation type="submission" date="2017-09" db="EMBL/GenBank/DDBJ databases">
        <title>Yangia sp. SAOS 153D whole genome sequencing.</title>
        <authorList>
            <person name="Verma A."/>
            <person name="Krishnamurthi S."/>
        </authorList>
    </citation>
    <scope>NUCLEOTIDE SEQUENCE [LARGE SCALE GENOMIC DNA]</scope>
    <source>
        <strain evidence="4">SAOS 153D</strain>
    </source>
</reference>